<dbReference type="Proteomes" id="UP001149165">
    <property type="component" value="Unassembled WGS sequence"/>
</dbReference>
<proteinExistence type="predicted"/>
<dbReference type="OrthoDB" id="10347001at2759"/>
<sequence length="116" mass="12218">MKTFQVLSYALFVSATSAYNLHFYLGAQCNGQALENLIGNDEIKDAVNSDGCSTVGLDSNAQSIQVESESGDDGKGFSFWLDDTCGEPYETTTSGCINIAGGDLTVGSWSLGNNVV</sequence>
<keyword evidence="3" id="KW-1185">Reference proteome</keyword>
<evidence type="ECO:0000256" key="1">
    <source>
        <dbReference type="SAM" id="SignalP"/>
    </source>
</evidence>
<dbReference type="AlphaFoldDB" id="A0A9W9K4J3"/>
<name>A0A9W9K4J3_9EURO</name>
<feature type="signal peptide" evidence="1">
    <location>
        <begin position="1"/>
        <end position="18"/>
    </location>
</feature>
<gene>
    <name evidence="2" type="ORF">N7456_008680</name>
</gene>
<protein>
    <submittedName>
        <fullName evidence="2">Uncharacterized protein</fullName>
    </submittedName>
</protein>
<evidence type="ECO:0000313" key="3">
    <source>
        <dbReference type="Proteomes" id="UP001149165"/>
    </source>
</evidence>
<reference evidence="2" key="2">
    <citation type="journal article" date="2023" name="IMA Fungus">
        <title>Comparative genomic study of the Penicillium genus elucidates a diverse pangenome and 15 lateral gene transfer events.</title>
        <authorList>
            <person name="Petersen C."/>
            <person name="Sorensen T."/>
            <person name="Nielsen M.R."/>
            <person name="Sondergaard T.E."/>
            <person name="Sorensen J.L."/>
            <person name="Fitzpatrick D.A."/>
            <person name="Frisvad J.C."/>
            <person name="Nielsen K.L."/>
        </authorList>
    </citation>
    <scope>NUCLEOTIDE SEQUENCE</scope>
    <source>
        <strain evidence="2">IBT 30069</strain>
    </source>
</reference>
<evidence type="ECO:0000313" key="2">
    <source>
        <dbReference type="EMBL" id="KAJ5092819.1"/>
    </source>
</evidence>
<feature type="chain" id="PRO_5040867349" evidence="1">
    <location>
        <begin position="19"/>
        <end position="116"/>
    </location>
</feature>
<reference evidence="2" key="1">
    <citation type="submission" date="2022-11" db="EMBL/GenBank/DDBJ databases">
        <authorList>
            <person name="Petersen C."/>
        </authorList>
    </citation>
    <scope>NUCLEOTIDE SEQUENCE</scope>
    <source>
        <strain evidence="2">IBT 30069</strain>
    </source>
</reference>
<organism evidence="2 3">
    <name type="scientific">Penicillium angulare</name>
    <dbReference type="NCBI Taxonomy" id="116970"/>
    <lineage>
        <taxon>Eukaryota</taxon>
        <taxon>Fungi</taxon>
        <taxon>Dikarya</taxon>
        <taxon>Ascomycota</taxon>
        <taxon>Pezizomycotina</taxon>
        <taxon>Eurotiomycetes</taxon>
        <taxon>Eurotiomycetidae</taxon>
        <taxon>Eurotiales</taxon>
        <taxon>Aspergillaceae</taxon>
        <taxon>Penicillium</taxon>
    </lineage>
</organism>
<dbReference type="EMBL" id="JAPQKH010000006">
    <property type="protein sequence ID" value="KAJ5092819.1"/>
    <property type="molecule type" value="Genomic_DNA"/>
</dbReference>
<keyword evidence="1" id="KW-0732">Signal</keyword>
<comment type="caution">
    <text evidence="2">The sequence shown here is derived from an EMBL/GenBank/DDBJ whole genome shotgun (WGS) entry which is preliminary data.</text>
</comment>
<accession>A0A9W9K4J3</accession>